<keyword evidence="1" id="KW-0175">Coiled coil</keyword>
<dbReference type="RefSeq" id="WP_413271935.1">
    <property type="nucleotide sequence ID" value="NZ_JBHFNQ010000143.1"/>
</dbReference>
<reference evidence="2 3" key="1">
    <citation type="submission" date="2024-09" db="EMBL/GenBank/DDBJ databases">
        <title>Floridaenema gen nov. (Aerosakkonemataceae, Aerosakkonematales ord. nov., Cyanobacteria) from benthic tropical and subtropical fresh waters, with the description of four new species.</title>
        <authorList>
            <person name="Moretto J.A."/>
            <person name="Berthold D.E."/>
            <person name="Lefler F.W."/>
            <person name="Huang I.-S."/>
            <person name="Laughinghouse H. IV."/>
        </authorList>
    </citation>
    <scope>NUCLEOTIDE SEQUENCE [LARGE SCALE GENOMIC DNA]</scope>
    <source>
        <strain evidence="2 3">BLCC-F46</strain>
    </source>
</reference>
<evidence type="ECO:0000256" key="1">
    <source>
        <dbReference type="SAM" id="Coils"/>
    </source>
</evidence>
<sequence length="187" mass="21308">MLAQSASERYPTNTELVKLREKLRSQIRKLESENEFQDSRTSPDKQRHASFVSAWAKIDPIVAPFLGYWLAYQESLLIYPSNTKGRVCIIYEGEGLGFNELYFGNVVNGEIRTDEKETIIKEGNYLGVASVRNNKPDIFVTPPYMNPSITLLMSEFMNRASMNRPDIAEMVQKFKASGCRDGLPSKR</sequence>
<protein>
    <submittedName>
        <fullName evidence="2">Uncharacterized protein</fullName>
    </submittedName>
</protein>
<proteinExistence type="predicted"/>
<feature type="coiled-coil region" evidence="1">
    <location>
        <begin position="13"/>
        <end position="40"/>
    </location>
</feature>
<organism evidence="2 3">
    <name type="scientific">Floridaenema aerugineum BLCC-F46</name>
    <dbReference type="NCBI Taxonomy" id="3153654"/>
    <lineage>
        <taxon>Bacteria</taxon>
        <taxon>Bacillati</taxon>
        <taxon>Cyanobacteriota</taxon>
        <taxon>Cyanophyceae</taxon>
        <taxon>Oscillatoriophycideae</taxon>
        <taxon>Aerosakkonematales</taxon>
        <taxon>Aerosakkonemataceae</taxon>
        <taxon>Floridanema</taxon>
        <taxon>Floridanema aerugineum</taxon>
    </lineage>
</organism>
<evidence type="ECO:0000313" key="2">
    <source>
        <dbReference type="EMBL" id="MFB2878878.1"/>
    </source>
</evidence>
<dbReference type="Proteomes" id="UP001576774">
    <property type="component" value="Unassembled WGS sequence"/>
</dbReference>
<name>A0ABV4X9N5_9CYAN</name>
<comment type="caution">
    <text evidence="2">The sequence shown here is derived from an EMBL/GenBank/DDBJ whole genome shotgun (WGS) entry which is preliminary data.</text>
</comment>
<gene>
    <name evidence="2" type="ORF">ACE1CC_18665</name>
</gene>
<evidence type="ECO:0000313" key="3">
    <source>
        <dbReference type="Proteomes" id="UP001576774"/>
    </source>
</evidence>
<accession>A0ABV4X9N5</accession>
<dbReference type="EMBL" id="JBHFNQ010000143">
    <property type="protein sequence ID" value="MFB2878878.1"/>
    <property type="molecule type" value="Genomic_DNA"/>
</dbReference>
<keyword evidence="3" id="KW-1185">Reference proteome</keyword>